<keyword evidence="2" id="KW-1185">Reference proteome</keyword>
<proteinExistence type="predicted"/>
<sequence>MLSEVKLNYRKSQPNNIGNRARKEACKVLGLKEDVGGDVEIRQACVQFIHLSPIEEACLFINDQEEFL</sequence>
<dbReference type="EMBL" id="MJMG01000008">
    <property type="protein sequence ID" value="OEY86583.1"/>
    <property type="molecule type" value="Genomic_DNA"/>
</dbReference>
<dbReference type="Proteomes" id="UP000175679">
    <property type="component" value="Unassembled WGS sequence"/>
</dbReference>
<accession>A0A1E7QJD9</accession>
<comment type="caution">
    <text evidence="1">The sequence shown here is derived from an EMBL/GenBank/DDBJ whole genome shotgun (WGS) entry which is preliminary data.</text>
</comment>
<protein>
    <submittedName>
        <fullName evidence="1">Uncharacterized protein</fullName>
    </submittedName>
</protein>
<dbReference type="RefSeq" id="WP_070065200.1">
    <property type="nucleotide sequence ID" value="NZ_MJMG01000008.1"/>
</dbReference>
<evidence type="ECO:0000313" key="1">
    <source>
        <dbReference type="EMBL" id="OEY86583.1"/>
    </source>
</evidence>
<organism evidence="1 2">
    <name type="scientific">Wolbachia pipientis</name>
    <dbReference type="NCBI Taxonomy" id="955"/>
    <lineage>
        <taxon>Bacteria</taxon>
        <taxon>Pseudomonadati</taxon>
        <taxon>Pseudomonadota</taxon>
        <taxon>Alphaproteobacteria</taxon>
        <taxon>Rickettsiales</taxon>
        <taxon>Anaplasmataceae</taxon>
        <taxon>Wolbachieae</taxon>
        <taxon>Wolbachia</taxon>
    </lineage>
</organism>
<reference evidence="1 2" key="1">
    <citation type="submission" date="2016-09" db="EMBL/GenBank/DDBJ databases">
        <title>Genomic evidence for plant-parasitic nematodes as the earliest Wolbachia hosts.</title>
        <authorList>
            <person name="Brown A.M."/>
            <person name="Wasala S.K."/>
            <person name="Howe D.K."/>
            <person name="Peetz A.B."/>
            <person name="Zasada I.A."/>
            <person name="Denver D.R."/>
        </authorList>
    </citation>
    <scope>NUCLEOTIDE SEQUENCE [LARGE SCALE GENOMIC DNA]</scope>
    <source>
        <strain evidence="2">wPpe</strain>
    </source>
</reference>
<gene>
    <name evidence="1" type="ORF">BIY23_03430</name>
</gene>
<evidence type="ECO:0000313" key="2">
    <source>
        <dbReference type="Proteomes" id="UP000175679"/>
    </source>
</evidence>
<name>A0A1E7QJD9_WOLPI</name>
<dbReference type="AlphaFoldDB" id="A0A1E7QJD9"/>